<organism evidence="1">
    <name type="scientific">Rhizophora mucronata</name>
    <name type="common">Asiatic mangrove</name>
    <dbReference type="NCBI Taxonomy" id="61149"/>
    <lineage>
        <taxon>Eukaryota</taxon>
        <taxon>Viridiplantae</taxon>
        <taxon>Streptophyta</taxon>
        <taxon>Embryophyta</taxon>
        <taxon>Tracheophyta</taxon>
        <taxon>Spermatophyta</taxon>
        <taxon>Magnoliopsida</taxon>
        <taxon>eudicotyledons</taxon>
        <taxon>Gunneridae</taxon>
        <taxon>Pentapetalae</taxon>
        <taxon>rosids</taxon>
        <taxon>fabids</taxon>
        <taxon>Malpighiales</taxon>
        <taxon>Rhizophoraceae</taxon>
        <taxon>Rhizophora</taxon>
    </lineage>
</organism>
<reference evidence="1" key="1">
    <citation type="submission" date="2018-02" db="EMBL/GenBank/DDBJ databases">
        <title>Rhizophora mucronata_Transcriptome.</title>
        <authorList>
            <person name="Meera S.P."/>
            <person name="Sreeshan A."/>
            <person name="Augustine A."/>
        </authorList>
    </citation>
    <scope>NUCLEOTIDE SEQUENCE</scope>
    <source>
        <tissue evidence="1">Leaf</tissue>
    </source>
</reference>
<protein>
    <submittedName>
        <fullName evidence="1">Uncharacterized protein</fullName>
    </submittedName>
</protein>
<dbReference type="EMBL" id="GGEC01049271">
    <property type="protein sequence ID" value="MBX29755.1"/>
    <property type="molecule type" value="Transcribed_RNA"/>
</dbReference>
<proteinExistence type="predicted"/>
<name>A0A2P2MHQ7_RHIMU</name>
<accession>A0A2P2MHQ7</accession>
<sequence length="47" mass="5599">MCRLKWCVERHFPLISSFPPLNSFFLQFRGVEILRSLKFYIVSSAMC</sequence>
<dbReference type="AlphaFoldDB" id="A0A2P2MHQ7"/>
<evidence type="ECO:0000313" key="1">
    <source>
        <dbReference type="EMBL" id="MBX29755.1"/>
    </source>
</evidence>